<accession>A0A8J7SIZ6</accession>
<sequence length="59" mass="6806">MGAKVKTFCKWSRKDIEKRFDLLAELVDEPRFVCKKCARSSNDKKLLCKPAALPAMSFR</sequence>
<name>A0A8J7SIZ6_9BACT</name>
<comment type="caution">
    <text evidence="1">The sequence shown here is derived from an EMBL/GenBank/DDBJ whole genome shotgun (WGS) entry which is preliminary data.</text>
</comment>
<evidence type="ECO:0000313" key="1">
    <source>
        <dbReference type="EMBL" id="MBK1791790.1"/>
    </source>
</evidence>
<keyword evidence="2" id="KW-1185">Reference proteome</keyword>
<dbReference type="AlphaFoldDB" id="A0A8J7SIZ6"/>
<protein>
    <submittedName>
        <fullName evidence="1">Uncharacterized protein</fullName>
    </submittedName>
</protein>
<gene>
    <name evidence="1" type="ORF">JIN82_11565</name>
</gene>
<organism evidence="1 2">
    <name type="scientific">Persicirhabdus sediminis</name>
    <dbReference type="NCBI Taxonomy" id="454144"/>
    <lineage>
        <taxon>Bacteria</taxon>
        <taxon>Pseudomonadati</taxon>
        <taxon>Verrucomicrobiota</taxon>
        <taxon>Verrucomicrobiia</taxon>
        <taxon>Verrucomicrobiales</taxon>
        <taxon>Verrucomicrobiaceae</taxon>
        <taxon>Persicirhabdus</taxon>
    </lineage>
</organism>
<proteinExistence type="predicted"/>
<evidence type="ECO:0000313" key="2">
    <source>
        <dbReference type="Proteomes" id="UP000624703"/>
    </source>
</evidence>
<reference evidence="1" key="1">
    <citation type="submission" date="2021-01" db="EMBL/GenBank/DDBJ databases">
        <title>Modified the classification status of verrucomicrobia.</title>
        <authorList>
            <person name="Feng X."/>
        </authorList>
    </citation>
    <scope>NUCLEOTIDE SEQUENCE</scope>
    <source>
        <strain evidence="1">_KCTC 22039</strain>
    </source>
</reference>
<dbReference type="Proteomes" id="UP000624703">
    <property type="component" value="Unassembled WGS sequence"/>
</dbReference>
<dbReference type="EMBL" id="JAENIM010000041">
    <property type="protein sequence ID" value="MBK1791790.1"/>
    <property type="molecule type" value="Genomic_DNA"/>
</dbReference>